<comment type="similarity">
    <text evidence="1">Belongs to the P(II) protein family.</text>
</comment>
<reference evidence="2 3" key="1">
    <citation type="journal article" date="2021" name="Sci. Rep.">
        <title>The distribution of antibiotic resistance genes in chicken gut microbiota commensals.</title>
        <authorList>
            <person name="Juricova H."/>
            <person name="Matiasovicova J."/>
            <person name="Kubasova T."/>
            <person name="Cejkova D."/>
            <person name="Rychlik I."/>
        </authorList>
    </citation>
    <scope>NUCLEOTIDE SEQUENCE [LARGE SCALE GENOMIC DNA]</scope>
    <source>
        <strain evidence="2 3">An537</strain>
    </source>
</reference>
<dbReference type="Pfam" id="PF00543">
    <property type="entry name" value="P-II"/>
    <property type="match status" value="1"/>
</dbReference>
<proteinExistence type="inferred from homology"/>
<dbReference type="SUPFAM" id="SSF54913">
    <property type="entry name" value="GlnB-like"/>
    <property type="match status" value="1"/>
</dbReference>
<dbReference type="Proteomes" id="UP000707138">
    <property type="component" value="Unassembled WGS sequence"/>
</dbReference>
<dbReference type="PRINTS" id="PR00340">
    <property type="entry name" value="PIIGLNB"/>
</dbReference>
<comment type="caution">
    <text evidence="2">The sequence shown here is derived from an EMBL/GenBank/DDBJ whole genome shotgun (WGS) entry which is preliminary data.</text>
</comment>
<accession>A0ABS2GHC2</accession>
<name>A0ABS2GHC2_9FIRM</name>
<dbReference type="RefSeq" id="WP_156886160.1">
    <property type="nucleotide sequence ID" value="NZ_CALXQD010000010.1"/>
</dbReference>
<dbReference type="PROSITE" id="PS00638">
    <property type="entry name" value="PII_GLNB_CTER"/>
    <property type="match status" value="1"/>
</dbReference>
<sequence>MSTGIYRVEIITRPERLEALKEALRAIRVTGMTVSQVYGCGLSTGLKETYRGQQVEVSLLPKIKVEIIVYEVAVDDVIDAAIGACRTGQIGDGKIFVTEVADAVRIRTGERGAAAIMDRPSERELVEQRIAGHNL</sequence>
<dbReference type="PANTHER" id="PTHR30115">
    <property type="entry name" value="NITROGEN REGULATORY PROTEIN P-II"/>
    <property type="match status" value="1"/>
</dbReference>
<organism evidence="2 3">
    <name type="scientific">Veillonella magna</name>
    <dbReference type="NCBI Taxonomy" id="464322"/>
    <lineage>
        <taxon>Bacteria</taxon>
        <taxon>Bacillati</taxon>
        <taxon>Bacillota</taxon>
        <taxon>Negativicutes</taxon>
        <taxon>Veillonellales</taxon>
        <taxon>Veillonellaceae</taxon>
        <taxon>Veillonella</taxon>
    </lineage>
</organism>
<dbReference type="InterPro" id="IPR017918">
    <property type="entry name" value="N-reg_PII_CS"/>
</dbReference>
<dbReference type="InterPro" id="IPR002187">
    <property type="entry name" value="N-reg_PII"/>
</dbReference>
<evidence type="ECO:0000256" key="1">
    <source>
        <dbReference type="RuleBase" id="RU003936"/>
    </source>
</evidence>
<dbReference type="PANTHER" id="PTHR30115:SF11">
    <property type="entry name" value="NITROGEN REGULATORY PROTEIN P-II HOMOLOG"/>
    <property type="match status" value="1"/>
</dbReference>
<keyword evidence="3" id="KW-1185">Reference proteome</keyword>
<protein>
    <submittedName>
        <fullName evidence="2">P-II family nitrogen regulator</fullName>
    </submittedName>
</protein>
<dbReference type="EMBL" id="JACJLA010000024">
    <property type="protein sequence ID" value="MBM6913569.1"/>
    <property type="molecule type" value="Genomic_DNA"/>
</dbReference>
<evidence type="ECO:0000313" key="3">
    <source>
        <dbReference type="Proteomes" id="UP000707138"/>
    </source>
</evidence>
<dbReference type="InterPro" id="IPR015867">
    <property type="entry name" value="N-reg_PII/ATP_PRibTrfase_C"/>
</dbReference>
<gene>
    <name evidence="2" type="ORF">H6A01_09600</name>
</gene>
<dbReference type="InterPro" id="IPR011322">
    <property type="entry name" value="N-reg_PII-like_a/b"/>
</dbReference>
<evidence type="ECO:0000313" key="2">
    <source>
        <dbReference type="EMBL" id="MBM6913569.1"/>
    </source>
</evidence>
<dbReference type="SMART" id="SM00938">
    <property type="entry name" value="P-II"/>
    <property type="match status" value="1"/>
</dbReference>
<dbReference type="PROSITE" id="PS51343">
    <property type="entry name" value="PII_GLNB_DOM"/>
    <property type="match status" value="1"/>
</dbReference>
<dbReference type="Gene3D" id="3.30.70.120">
    <property type="match status" value="1"/>
</dbReference>